<accession>A0A8J3AI00</accession>
<keyword evidence="1" id="KW-0812">Transmembrane</keyword>
<proteinExistence type="predicted"/>
<evidence type="ECO:0000256" key="1">
    <source>
        <dbReference type="SAM" id="Phobius"/>
    </source>
</evidence>
<dbReference type="PANTHER" id="PTHR38454:SF1">
    <property type="entry name" value="INTEGRAL MEMBRANE PROTEIN"/>
    <property type="match status" value="1"/>
</dbReference>
<dbReference type="EMBL" id="BMDH01000002">
    <property type="protein sequence ID" value="GGI14215.1"/>
    <property type="molecule type" value="Genomic_DNA"/>
</dbReference>
<sequence length="385" mass="44464">MLNSVAIVQQQNQQTLTWFERENKLFARIKDYAQQASPLYRVETVNQTTRTNAHFYNYHGITNYSSAENKQVVEFAKQLGMISDWMQAGYNSNMPFSAESLVGLKYILTDNPHNKPYELVKNINNKYAIYENPYTLPIFFEQNTIKDFNTENPFVTINTIYNTLDSNSETIFNKNIYSIERSQSSQDGENVLNTYIATIKVDHSGSVYMFIPKNAHSITIQKDDKEEALSTHTFEETYYLGQYDAGETIQVSITLENQELTKDNFTSYTENAEAVKNVLRDVKKDVKLEEKSSSKFDIEYTGSSKYLSMTIPFDESWTITDNGKRVQPVQNWNVFMSIPLDQSNNTHHIEMKYTPRGLKLSIVFFSLGIAGLVGMLIYTRRTRKK</sequence>
<keyword evidence="1" id="KW-0472">Membrane</keyword>
<evidence type="ECO:0008006" key="4">
    <source>
        <dbReference type="Google" id="ProtNLM"/>
    </source>
</evidence>
<dbReference type="InterPro" id="IPR018580">
    <property type="entry name" value="Uncharacterised_YfhO"/>
</dbReference>
<dbReference type="PANTHER" id="PTHR38454">
    <property type="entry name" value="INTEGRAL MEMBRANE PROTEIN-RELATED"/>
    <property type="match status" value="1"/>
</dbReference>
<reference evidence="2" key="2">
    <citation type="submission" date="2020-09" db="EMBL/GenBank/DDBJ databases">
        <authorList>
            <person name="Sun Q."/>
            <person name="Sedlacek I."/>
        </authorList>
    </citation>
    <scope>NUCLEOTIDE SEQUENCE</scope>
    <source>
        <strain evidence="2">CCM 8606</strain>
    </source>
</reference>
<gene>
    <name evidence="2" type="ORF">GCM10007377_09820</name>
</gene>
<feature type="transmembrane region" description="Helical" evidence="1">
    <location>
        <begin position="360"/>
        <end position="379"/>
    </location>
</feature>
<dbReference type="Proteomes" id="UP000619536">
    <property type="component" value="Unassembled WGS sequence"/>
</dbReference>
<comment type="caution">
    <text evidence="2">The sequence shown here is derived from an EMBL/GenBank/DDBJ whole genome shotgun (WGS) entry which is preliminary data.</text>
</comment>
<dbReference type="Pfam" id="PF09586">
    <property type="entry name" value="YfhO"/>
    <property type="match status" value="1"/>
</dbReference>
<keyword evidence="3" id="KW-1185">Reference proteome</keyword>
<name>A0A8J3AI00_9BIFI</name>
<dbReference type="AlphaFoldDB" id="A0A8J3AI00"/>
<protein>
    <recommendedName>
        <fullName evidence="4">Bacterial membrane protein YfhO</fullName>
    </recommendedName>
</protein>
<organism evidence="2 3">
    <name type="scientific">Galliscardovia ingluviei</name>
    <dbReference type="NCBI Taxonomy" id="1769422"/>
    <lineage>
        <taxon>Bacteria</taxon>
        <taxon>Bacillati</taxon>
        <taxon>Actinomycetota</taxon>
        <taxon>Actinomycetes</taxon>
        <taxon>Bifidobacteriales</taxon>
        <taxon>Bifidobacteriaceae</taxon>
        <taxon>Galliscardovia</taxon>
    </lineage>
</organism>
<evidence type="ECO:0000313" key="3">
    <source>
        <dbReference type="Proteomes" id="UP000619536"/>
    </source>
</evidence>
<keyword evidence="1" id="KW-1133">Transmembrane helix</keyword>
<evidence type="ECO:0000313" key="2">
    <source>
        <dbReference type="EMBL" id="GGI14215.1"/>
    </source>
</evidence>
<reference evidence="2" key="1">
    <citation type="journal article" date="2014" name="Int. J. Syst. Evol. Microbiol.">
        <title>Complete genome sequence of Corynebacterium casei LMG S-19264T (=DSM 44701T), isolated from a smear-ripened cheese.</title>
        <authorList>
            <consortium name="US DOE Joint Genome Institute (JGI-PGF)"/>
            <person name="Walter F."/>
            <person name="Albersmeier A."/>
            <person name="Kalinowski J."/>
            <person name="Ruckert C."/>
        </authorList>
    </citation>
    <scope>NUCLEOTIDE SEQUENCE</scope>
    <source>
        <strain evidence="2">CCM 8606</strain>
    </source>
</reference>